<reference evidence="1 2" key="1">
    <citation type="submission" date="2019-05" db="EMBL/GenBank/DDBJ databases">
        <title>Another draft genome of Portunus trituberculatus and its Hox gene families provides insights of decapod evolution.</title>
        <authorList>
            <person name="Jeong J.-H."/>
            <person name="Song I."/>
            <person name="Kim S."/>
            <person name="Choi T."/>
            <person name="Kim D."/>
            <person name="Ryu S."/>
            <person name="Kim W."/>
        </authorList>
    </citation>
    <scope>NUCLEOTIDE SEQUENCE [LARGE SCALE GENOMIC DNA]</scope>
    <source>
        <tissue evidence="1">Muscle</tissue>
    </source>
</reference>
<gene>
    <name evidence="1" type="ORF">E2C01_045820</name>
</gene>
<comment type="caution">
    <text evidence="1">The sequence shown here is derived from an EMBL/GenBank/DDBJ whole genome shotgun (WGS) entry which is preliminary data.</text>
</comment>
<name>A0A5B7FZA3_PORTR</name>
<dbReference type="Proteomes" id="UP000324222">
    <property type="component" value="Unassembled WGS sequence"/>
</dbReference>
<organism evidence="1 2">
    <name type="scientific">Portunus trituberculatus</name>
    <name type="common">Swimming crab</name>
    <name type="synonym">Neptunus trituberculatus</name>
    <dbReference type="NCBI Taxonomy" id="210409"/>
    <lineage>
        <taxon>Eukaryota</taxon>
        <taxon>Metazoa</taxon>
        <taxon>Ecdysozoa</taxon>
        <taxon>Arthropoda</taxon>
        <taxon>Crustacea</taxon>
        <taxon>Multicrustacea</taxon>
        <taxon>Malacostraca</taxon>
        <taxon>Eumalacostraca</taxon>
        <taxon>Eucarida</taxon>
        <taxon>Decapoda</taxon>
        <taxon>Pleocyemata</taxon>
        <taxon>Brachyura</taxon>
        <taxon>Eubrachyura</taxon>
        <taxon>Portunoidea</taxon>
        <taxon>Portunidae</taxon>
        <taxon>Portuninae</taxon>
        <taxon>Portunus</taxon>
    </lineage>
</organism>
<evidence type="ECO:0000313" key="2">
    <source>
        <dbReference type="Proteomes" id="UP000324222"/>
    </source>
</evidence>
<evidence type="ECO:0000313" key="1">
    <source>
        <dbReference type="EMBL" id="MPC51962.1"/>
    </source>
</evidence>
<proteinExistence type="predicted"/>
<keyword evidence="2" id="KW-1185">Reference proteome</keyword>
<accession>A0A5B7FZA3</accession>
<dbReference type="AlphaFoldDB" id="A0A5B7FZA3"/>
<protein>
    <submittedName>
        <fullName evidence="1">Uncharacterized protein</fullName>
    </submittedName>
</protein>
<sequence>MDICPIPRSPPYPFDTTHRVDLSSQVSRMKNSGRTTINPAVFELVSADYLHVTGHTYLISHDVMTKMAGRIHKQHFTARVLSCLIGLRLAMVGGRHGKLVAIVSTKNGRIWLSLSSGEDVHSETVFHLGWKAVLANERLDIP</sequence>
<dbReference type="EMBL" id="VSRR010010538">
    <property type="protein sequence ID" value="MPC51962.1"/>
    <property type="molecule type" value="Genomic_DNA"/>
</dbReference>